<evidence type="ECO:0000256" key="2">
    <source>
        <dbReference type="ARBA" id="ARBA00006742"/>
    </source>
</evidence>
<evidence type="ECO:0000256" key="6">
    <source>
        <dbReference type="ARBA" id="ARBA00022692"/>
    </source>
</evidence>
<reference evidence="13" key="2">
    <citation type="journal article" date="2017" name="Stand. Genomic Sci.">
        <title>Complete genome sequence of the sulfur-oxidizing chemolithoautotrophic Sulfurovum lithotrophicum 42BKTT.</title>
        <authorList>
            <person name="Jeon W."/>
            <person name="Priscilla L."/>
            <person name="Park G."/>
            <person name="Lee H."/>
            <person name="Lee N."/>
            <person name="Lee D."/>
            <person name="Kwon H."/>
            <person name="Ahn I."/>
            <person name="Lee C."/>
            <person name="Lee H."/>
            <person name="Ahn J."/>
        </authorList>
    </citation>
    <scope>NUCLEOTIDE SEQUENCE [LARGE SCALE GENOMIC DNA]</scope>
    <source>
        <strain evidence="13">ATCC BAA-797 / 42BKT</strain>
    </source>
</reference>
<protein>
    <recommendedName>
        <fullName evidence="3">Sec translocon accessory complex subunit YajC</fullName>
    </recommendedName>
</protein>
<keyword evidence="8 11" id="KW-1133">Transmembrane helix</keyword>
<dbReference type="AlphaFoldDB" id="A0A7U4M284"/>
<sequence length="96" mass="10669">MGAEQGSMIGSFLPLIILFAIFYFLIIRPQQKQVKAHKEMLTSLEKGDKIITSGGLIATIIKVEEDFIKIKLNDDTVVKLDKAYVAKKVETGNENA</sequence>
<evidence type="ECO:0000256" key="1">
    <source>
        <dbReference type="ARBA" id="ARBA00004162"/>
    </source>
</evidence>
<name>A0A7U4M284_9BACT</name>
<dbReference type="GO" id="GO:0015031">
    <property type="term" value="P:protein transport"/>
    <property type="evidence" value="ECO:0007669"/>
    <property type="project" value="UniProtKB-KW"/>
</dbReference>
<dbReference type="InterPro" id="IPR003849">
    <property type="entry name" value="Preprotein_translocase_YajC"/>
</dbReference>
<keyword evidence="6 11" id="KW-0812">Transmembrane</keyword>
<dbReference type="RefSeq" id="WP_046551603.1">
    <property type="nucleotide sequence ID" value="NZ_CP011308.1"/>
</dbReference>
<evidence type="ECO:0000256" key="3">
    <source>
        <dbReference type="ARBA" id="ARBA00014962"/>
    </source>
</evidence>
<keyword evidence="5" id="KW-1003">Cell membrane</keyword>
<keyword evidence="10 11" id="KW-0472">Membrane</keyword>
<reference evidence="12 13" key="1">
    <citation type="submission" date="2015-04" db="EMBL/GenBank/DDBJ databases">
        <title>Complete genome sequence of Sulfurovum lithotrophicum ATCC BAA-797T.</title>
        <authorList>
            <person name="Ahn J."/>
            <person name="Park G."/>
            <person name="Jeon W."/>
            <person name="Jang Y."/>
            <person name="Jang M."/>
            <person name="Lee H."/>
            <person name="Lee H."/>
        </authorList>
    </citation>
    <scope>NUCLEOTIDE SEQUENCE [LARGE SCALE GENOMIC DNA]</scope>
    <source>
        <strain evidence="13">ATCC BAA-797 / 42BKT</strain>
    </source>
</reference>
<dbReference type="PRINTS" id="PR01853">
    <property type="entry name" value="YAJCTRNLCASE"/>
</dbReference>
<dbReference type="KEGG" id="slh:YH65_09210"/>
<dbReference type="NCBIfam" id="TIGR00739">
    <property type="entry name" value="yajC"/>
    <property type="match status" value="1"/>
</dbReference>
<evidence type="ECO:0000256" key="7">
    <source>
        <dbReference type="ARBA" id="ARBA00022927"/>
    </source>
</evidence>
<feature type="transmembrane region" description="Helical" evidence="11">
    <location>
        <begin position="6"/>
        <end position="26"/>
    </location>
</feature>
<keyword evidence="4" id="KW-0813">Transport</keyword>
<dbReference type="EMBL" id="CP011308">
    <property type="protein sequence ID" value="AKF25533.1"/>
    <property type="molecule type" value="Genomic_DNA"/>
</dbReference>
<evidence type="ECO:0000313" key="13">
    <source>
        <dbReference type="Proteomes" id="UP000034444"/>
    </source>
</evidence>
<gene>
    <name evidence="12" type="ORF">YH65_09210</name>
</gene>
<keyword evidence="7" id="KW-0653">Protein transport</keyword>
<dbReference type="PANTHER" id="PTHR33909">
    <property type="entry name" value="SEC TRANSLOCON ACCESSORY COMPLEX SUBUNIT YAJC"/>
    <property type="match status" value="1"/>
</dbReference>
<dbReference type="Proteomes" id="UP000034444">
    <property type="component" value="Chromosome"/>
</dbReference>
<evidence type="ECO:0000256" key="4">
    <source>
        <dbReference type="ARBA" id="ARBA00022448"/>
    </source>
</evidence>
<organism evidence="12 13">
    <name type="scientific">Sulfurovum lithotrophicum</name>
    <dbReference type="NCBI Taxonomy" id="206403"/>
    <lineage>
        <taxon>Bacteria</taxon>
        <taxon>Pseudomonadati</taxon>
        <taxon>Campylobacterota</taxon>
        <taxon>Epsilonproteobacteria</taxon>
        <taxon>Campylobacterales</taxon>
        <taxon>Sulfurovaceae</taxon>
        <taxon>Sulfurovum</taxon>
    </lineage>
</organism>
<evidence type="ECO:0000256" key="5">
    <source>
        <dbReference type="ARBA" id="ARBA00022475"/>
    </source>
</evidence>
<accession>A0A7U4M284</accession>
<evidence type="ECO:0000313" key="12">
    <source>
        <dbReference type="EMBL" id="AKF25533.1"/>
    </source>
</evidence>
<keyword evidence="13" id="KW-1185">Reference proteome</keyword>
<dbReference type="Pfam" id="PF02699">
    <property type="entry name" value="YajC"/>
    <property type="match status" value="1"/>
</dbReference>
<comment type="similarity">
    <text evidence="2">Belongs to the YajC family.</text>
</comment>
<dbReference type="SMART" id="SM01323">
    <property type="entry name" value="YajC"/>
    <property type="match status" value="1"/>
</dbReference>
<evidence type="ECO:0000256" key="10">
    <source>
        <dbReference type="ARBA" id="ARBA00023136"/>
    </source>
</evidence>
<comment type="subcellular location">
    <subcellularLocation>
        <location evidence="1">Cell membrane</location>
        <topology evidence="1">Single-pass membrane protein</topology>
    </subcellularLocation>
</comment>
<evidence type="ECO:0000256" key="8">
    <source>
        <dbReference type="ARBA" id="ARBA00022989"/>
    </source>
</evidence>
<proteinExistence type="inferred from homology"/>
<dbReference type="PANTHER" id="PTHR33909:SF1">
    <property type="entry name" value="SEC TRANSLOCON ACCESSORY COMPLEX SUBUNIT YAJC"/>
    <property type="match status" value="1"/>
</dbReference>
<evidence type="ECO:0000256" key="9">
    <source>
        <dbReference type="ARBA" id="ARBA00023010"/>
    </source>
</evidence>
<dbReference type="OrthoDB" id="9811406at2"/>
<dbReference type="GO" id="GO:0005886">
    <property type="term" value="C:plasma membrane"/>
    <property type="evidence" value="ECO:0007669"/>
    <property type="project" value="UniProtKB-SubCell"/>
</dbReference>
<keyword evidence="9" id="KW-0811">Translocation</keyword>
<evidence type="ECO:0000256" key="11">
    <source>
        <dbReference type="SAM" id="Phobius"/>
    </source>
</evidence>